<protein>
    <submittedName>
        <fullName evidence="1">Uncharacterized protein</fullName>
    </submittedName>
</protein>
<dbReference type="Proteomes" id="UP000215155">
    <property type="component" value="Unassembled WGS sequence"/>
</dbReference>
<organism evidence="1 2">
    <name type="scientific">Segatella copri</name>
    <dbReference type="NCBI Taxonomy" id="165179"/>
    <lineage>
        <taxon>Bacteria</taxon>
        <taxon>Pseudomonadati</taxon>
        <taxon>Bacteroidota</taxon>
        <taxon>Bacteroidia</taxon>
        <taxon>Bacteroidales</taxon>
        <taxon>Prevotellaceae</taxon>
        <taxon>Segatella</taxon>
    </lineage>
</organism>
<dbReference type="EMBL" id="NMPZ01000015">
    <property type="protein sequence ID" value="OXL43649.1"/>
    <property type="molecule type" value="Genomic_DNA"/>
</dbReference>
<gene>
    <name evidence="1" type="ORF">CFT61_10325</name>
</gene>
<evidence type="ECO:0000313" key="2">
    <source>
        <dbReference type="Proteomes" id="UP000215155"/>
    </source>
</evidence>
<sequence length="123" mass="14181">MLFVLLPNLQFTDDISSKHTHLLQIRGKDTTFLLQIRGNTIKVWCKSGARCLSKKLVIEDDVKECNAEIAACCMWHMSFYGYLPYQQDECFDDMFDGIEKKKMRAKLYRAKFADVISSGKKAS</sequence>
<proteinExistence type="predicted"/>
<accession>A0AA91YWQ9</accession>
<dbReference type="RefSeq" id="WP_089544341.1">
    <property type="nucleotide sequence ID" value="NZ_NMPZ01000015.1"/>
</dbReference>
<reference evidence="1 2" key="1">
    <citation type="submission" date="2017-07" db="EMBL/GenBank/DDBJ databases">
        <title>Draft genome sequence of Prevotella copri isolated from the gut of healthy adult Indian.</title>
        <authorList>
            <person name="Das B."/>
            <person name="Bag S."/>
            <person name="Ghosh T.S."/>
        </authorList>
    </citation>
    <scope>NUCLEOTIDE SEQUENCE [LARGE SCALE GENOMIC DNA]</scope>
    <source>
        <strain evidence="1 2">Indica</strain>
    </source>
</reference>
<dbReference type="AlphaFoldDB" id="A0AA91YWQ9"/>
<evidence type="ECO:0000313" key="1">
    <source>
        <dbReference type="EMBL" id="OXL43649.1"/>
    </source>
</evidence>
<name>A0AA91YWQ9_9BACT</name>
<comment type="caution">
    <text evidence="1">The sequence shown here is derived from an EMBL/GenBank/DDBJ whole genome shotgun (WGS) entry which is preliminary data.</text>
</comment>